<protein>
    <recommendedName>
        <fullName evidence="5">Type I-B CRISPR-associated protein Cas7/Cst2/DevR</fullName>
    </recommendedName>
</protein>
<gene>
    <name evidence="3" type="ordered locus">PH0170</name>
</gene>
<name>O57909_PYRHO</name>
<keyword evidence="4" id="KW-1185">Reference proteome</keyword>
<dbReference type="PIR" id="H71238">
    <property type="entry name" value="H71238"/>
</dbReference>
<sequence>MEVRRMKAIEVVTLTKVEGANLNSNGTEGVISVLKKVRDPVDGREYVRVSGQSVKYHLRQILKELGWELSQIYPRSEGGQKVIVSAGEPYKYIDDDLFGYMIAKKIEGKNATLRRTSVVRTNGMISIFPYQEDRDFGVRYDPTGDQHNIYETEITTNVMRGNYFIELDRLGVFVEGLEVPKLNPGEYSLEVISVKDVTGREVTLYVLPREEREKRLKALLTAIMEYHGGAKLSNFFTKVYPEVMMLVKLKRKIPVVGDSLRVKEGYIDGKMIIDVERIREAIETFSDNVEEAYIGLFKSKFANVDELEGTFENLEKVRIVSMKELRKVIEEISLGE</sequence>
<dbReference type="NCBIfam" id="TIGR01875">
    <property type="entry name" value="cas_MJ0381"/>
    <property type="match status" value="1"/>
</dbReference>
<dbReference type="STRING" id="70601.gene:9377080"/>
<dbReference type="EnsemblBacteria" id="BAA29239">
    <property type="protein sequence ID" value="BAA29239"/>
    <property type="gene ID" value="BAA29239"/>
</dbReference>
<evidence type="ECO:0008006" key="5">
    <source>
        <dbReference type="Google" id="ProtNLM"/>
    </source>
</evidence>
<evidence type="ECO:0000313" key="4">
    <source>
        <dbReference type="Proteomes" id="UP000000752"/>
    </source>
</evidence>
<dbReference type="GO" id="GO:0051607">
    <property type="term" value="P:defense response to virus"/>
    <property type="evidence" value="ECO:0007669"/>
    <property type="project" value="UniProtKB-KW"/>
</dbReference>
<dbReference type="eggNOG" id="arCOG03617">
    <property type="taxonomic scope" value="Archaea"/>
</dbReference>
<dbReference type="NCBIfam" id="TIGR02585">
    <property type="entry name" value="cas_Cst2_DevR"/>
    <property type="match status" value="1"/>
</dbReference>
<accession>O57909</accession>
<dbReference type="KEGG" id="pho:PH0170"/>
<proteinExistence type="predicted"/>
<evidence type="ECO:0000313" key="3">
    <source>
        <dbReference type="EMBL" id="BAA29239.1"/>
    </source>
</evidence>
<keyword evidence="1" id="KW-0051">Antiviral defense</keyword>
<evidence type="ECO:0000256" key="1">
    <source>
        <dbReference type="ARBA" id="ARBA00023118"/>
    </source>
</evidence>
<reference evidence="3 4" key="1">
    <citation type="journal article" date="1998" name="DNA Res.">
        <title>Complete sequence and gene organization of the genome of a hyper-thermophilic archaebacterium, Pyrococcus horikoshii OT3.</title>
        <authorList>
            <person name="Kawarabayasi Y."/>
            <person name="Sawada M."/>
            <person name="Horikawa H."/>
            <person name="Haikawa Y."/>
            <person name="Hino Y."/>
            <person name="Yamamoto S."/>
            <person name="Sekine M."/>
            <person name="Baba S."/>
            <person name="Kosugi H."/>
            <person name="Hosoyama A."/>
            <person name="Nagai Y."/>
            <person name="Sakai M."/>
            <person name="Ogura K."/>
            <person name="Otuka R."/>
            <person name="Nakazawa H."/>
            <person name="Takamiya M."/>
            <person name="Ohfuku Y."/>
            <person name="Funahashi T."/>
            <person name="Tanaka T."/>
            <person name="Kudoh Y."/>
            <person name="Yamazaki J."/>
            <person name="Kushida N."/>
            <person name="Oguchi A."/>
            <person name="Aoki K."/>
            <person name="Nakamura Y."/>
            <person name="Robb T.F."/>
            <person name="Horikoshi K."/>
            <person name="Masuchi Y."/>
            <person name="Shizuya H."/>
            <person name="Kikuchi H."/>
        </authorList>
    </citation>
    <scope>NUCLEOTIDE SEQUENCE [LARGE SCALE GENOMIC DNA]</scope>
    <source>
        <strain evidence="4">ATCC 700860 / DSM 12428 / JCM 9974 / NBRC 100139 / OT-3</strain>
    </source>
</reference>
<comment type="function">
    <text evidence="2">CRISPR (clustered regularly interspaced short palindromic repeat) is an adaptive immune system that provides protection against mobile genetic elements (viruses, transposable elements and conjugative plasmids). CRISPR clusters contain spacers, sequences complementary to antecedent mobile elements, and target invading nucleic acids. CRISPR clusters are transcribed and processed into CRISPR RNA (crRNA).</text>
</comment>
<organism evidence="3 4">
    <name type="scientific">Pyrococcus horikoshii (strain ATCC 700860 / DSM 12428 / JCM 9974 / NBRC 100139 / OT-3)</name>
    <dbReference type="NCBI Taxonomy" id="70601"/>
    <lineage>
        <taxon>Archaea</taxon>
        <taxon>Methanobacteriati</taxon>
        <taxon>Methanobacteriota</taxon>
        <taxon>Thermococci</taxon>
        <taxon>Thermococcales</taxon>
        <taxon>Thermococcaceae</taxon>
        <taxon>Pyrococcus</taxon>
    </lineage>
</organism>
<dbReference type="EMBL" id="BA000001">
    <property type="protein sequence ID" value="BAA29239.1"/>
    <property type="molecule type" value="Genomic_DNA"/>
</dbReference>
<dbReference type="CDD" id="cd09687">
    <property type="entry name" value="Cas7_I-C"/>
    <property type="match status" value="1"/>
</dbReference>
<dbReference type="InterPro" id="IPR013414">
    <property type="entry name" value="Cas7/Cst2/DevR_sub_I-B/Tneap"/>
</dbReference>
<dbReference type="Pfam" id="PF01905">
    <property type="entry name" value="DevR"/>
    <property type="match status" value="1"/>
</dbReference>
<dbReference type="Proteomes" id="UP000000752">
    <property type="component" value="Chromosome"/>
</dbReference>
<dbReference type="AlphaFoldDB" id="O57909"/>
<evidence type="ECO:0000256" key="2">
    <source>
        <dbReference type="ARBA" id="ARBA00025626"/>
    </source>
</evidence>
<dbReference type="InterPro" id="IPR010154">
    <property type="entry name" value="CRISPR-assoc_Cas7/Cst2/DevR"/>
</dbReference>